<dbReference type="PaxDb" id="55529-EKX52509"/>
<accession>L1JW03</accession>
<organism evidence="2">
    <name type="scientific">Guillardia theta (strain CCMP2712)</name>
    <name type="common">Cryptophyte</name>
    <dbReference type="NCBI Taxonomy" id="905079"/>
    <lineage>
        <taxon>Eukaryota</taxon>
        <taxon>Cryptophyceae</taxon>
        <taxon>Pyrenomonadales</taxon>
        <taxon>Geminigeraceae</taxon>
        <taxon>Guillardia</taxon>
    </lineage>
</organism>
<dbReference type="PANTHER" id="PTHR45655:SF13">
    <property type="entry name" value="SOLUBLE GUANYLATE CYCLASE GCY-32-RELATED"/>
    <property type="match status" value="1"/>
</dbReference>
<dbReference type="STRING" id="905079.L1JW03"/>
<dbReference type="SUPFAM" id="SSF55073">
    <property type="entry name" value="Nucleotide cyclase"/>
    <property type="match status" value="1"/>
</dbReference>
<feature type="non-terminal residue" evidence="2">
    <location>
        <position position="1"/>
    </location>
</feature>
<proteinExistence type="predicted"/>
<evidence type="ECO:0000313" key="2">
    <source>
        <dbReference type="EMBL" id="EKX52509.1"/>
    </source>
</evidence>
<dbReference type="InterPro" id="IPR001054">
    <property type="entry name" value="A/G_cyclase"/>
</dbReference>
<dbReference type="Gene3D" id="3.30.70.1230">
    <property type="entry name" value="Nucleotide cyclase"/>
    <property type="match status" value="1"/>
</dbReference>
<reference evidence="4" key="2">
    <citation type="submission" date="2012-11" db="EMBL/GenBank/DDBJ databases">
        <authorList>
            <person name="Kuo A."/>
            <person name="Curtis B.A."/>
            <person name="Tanifuji G."/>
            <person name="Burki F."/>
            <person name="Gruber A."/>
            <person name="Irimia M."/>
            <person name="Maruyama S."/>
            <person name="Arias M.C."/>
            <person name="Ball S.G."/>
            <person name="Gile G.H."/>
            <person name="Hirakawa Y."/>
            <person name="Hopkins J.F."/>
            <person name="Rensing S.A."/>
            <person name="Schmutz J."/>
            <person name="Symeonidi A."/>
            <person name="Elias M."/>
            <person name="Eveleigh R.J."/>
            <person name="Herman E.K."/>
            <person name="Klute M.J."/>
            <person name="Nakayama T."/>
            <person name="Obornik M."/>
            <person name="Reyes-Prieto A."/>
            <person name="Armbrust E.V."/>
            <person name="Aves S.J."/>
            <person name="Beiko R.G."/>
            <person name="Coutinho P."/>
            <person name="Dacks J.B."/>
            <person name="Durnford D.G."/>
            <person name="Fast N.M."/>
            <person name="Green B.R."/>
            <person name="Grisdale C."/>
            <person name="Hempe F."/>
            <person name="Henrissat B."/>
            <person name="Hoppner M.P."/>
            <person name="Ishida K.-I."/>
            <person name="Kim E."/>
            <person name="Koreny L."/>
            <person name="Kroth P.G."/>
            <person name="Liu Y."/>
            <person name="Malik S.-B."/>
            <person name="Maier U.G."/>
            <person name="McRose D."/>
            <person name="Mock T."/>
            <person name="Neilson J.A."/>
            <person name="Onodera N.T."/>
            <person name="Poole A.M."/>
            <person name="Pritham E.J."/>
            <person name="Richards T.A."/>
            <person name="Rocap G."/>
            <person name="Roy S.W."/>
            <person name="Sarai C."/>
            <person name="Schaack S."/>
            <person name="Shirato S."/>
            <person name="Slamovits C.H."/>
            <person name="Spencer D.F."/>
            <person name="Suzuki S."/>
            <person name="Worden A.Z."/>
            <person name="Zauner S."/>
            <person name="Barry K."/>
            <person name="Bell C."/>
            <person name="Bharti A.K."/>
            <person name="Crow J.A."/>
            <person name="Grimwood J."/>
            <person name="Kramer R."/>
            <person name="Lindquist E."/>
            <person name="Lucas S."/>
            <person name="Salamov A."/>
            <person name="McFadden G.I."/>
            <person name="Lane C.E."/>
            <person name="Keeling P.J."/>
            <person name="Gray M.W."/>
            <person name="Grigoriev I.V."/>
            <person name="Archibald J.M."/>
        </authorList>
    </citation>
    <scope>NUCLEOTIDE SEQUENCE</scope>
    <source>
        <strain evidence="4">CCMP2712</strain>
    </source>
</reference>
<sequence>VLQLDICNFTKMSQEINPLELAGLIHRLFSTFDEAVMQKRLFKVDTIGDAYVVAGWLPCDHDWFMQAKTRKTCGDMLNLASLMIQSILSERKRSKQNLTCRIGISVGIVASGVIGRIQSRFHVMGQTMRDVELLEQTAVCNAVHIS</sequence>
<gene>
    <name evidence="2" type="ORF">GUITHDRAFT_48176</name>
</gene>
<dbReference type="PROSITE" id="PS50125">
    <property type="entry name" value="GUANYLATE_CYCLASE_2"/>
    <property type="match status" value="1"/>
</dbReference>
<name>L1JW03_GUITC</name>
<dbReference type="EnsemblProtists" id="EKX52509">
    <property type="protein sequence ID" value="EKX52509"/>
    <property type="gene ID" value="GUITHDRAFT_48176"/>
</dbReference>
<evidence type="ECO:0000259" key="1">
    <source>
        <dbReference type="PROSITE" id="PS50125"/>
    </source>
</evidence>
<reference evidence="3" key="3">
    <citation type="submission" date="2016-03" db="UniProtKB">
        <authorList>
            <consortium name="EnsemblProtists"/>
        </authorList>
    </citation>
    <scope>IDENTIFICATION</scope>
</reference>
<dbReference type="CDD" id="cd07302">
    <property type="entry name" value="CHD"/>
    <property type="match status" value="1"/>
</dbReference>
<reference evidence="2 4" key="1">
    <citation type="journal article" date="2012" name="Nature">
        <title>Algal genomes reveal evolutionary mosaicism and the fate of nucleomorphs.</title>
        <authorList>
            <consortium name="DOE Joint Genome Institute"/>
            <person name="Curtis B.A."/>
            <person name="Tanifuji G."/>
            <person name="Burki F."/>
            <person name="Gruber A."/>
            <person name="Irimia M."/>
            <person name="Maruyama S."/>
            <person name="Arias M.C."/>
            <person name="Ball S.G."/>
            <person name="Gile G.H."/>
            <person name="Hirakawa Y."/>
            <person name="Hopkins J.F."/>
            <person name="Kuo A."/>
            <person name="Rensing S.A."/>
            <person name="Schmutz J."/>
            <person name="Symeonidi A."/>
            <person name="Elias M."/>
            <person name="Eveleigh R.J."/>
            <person name="Herman E.K."/>
            <person name="Klute M.J."/>
            <person name="Nakayama T."/>
            <person name="Obornik M."/>
            <person name="Reyes-Prieto A."/>
            <person name="Armbrust E.V."/>
            <person name="Aves S.J."/>
            <person name="Beiko R.G."/>
            <person name="Coutinho P."/>
            <person name="Dacks J.B."/>
            <person name="Durnford D.G."/>
            <person name="Fast N.M."/>
            <person name="Green B.R."/>
            <person name="Grisdale C.J."/>
            <person name="Hempel F."/>
            <person name="Henrissat B."/>
            <person name="Hoppner M.P."/>
            <person name="Ishida K."/>
            <person name="Kim E."/>
            <person name="Koreny L."/>
            <person name="Kroth P.G."/>
            <person name="Liu Y."/>
            <person name="Malik S.B."/>
            <person name="Maier U.G."/>
            <person name="McRose D."/>
            <person name="Mock T."/>
            <person name="Neilson J.A."/>
            <person name="Onodera N.T."/>
            <person name="Poole A.M."/>
            <person name="Pritham E.J."/>
            <person name="Richards T.A."/>
            <person name="Rocap G."/>
            <person name="Roy S.W."/>
            <person name="Sarai C."/>
            <person name="Schaack S."/>
            <person name="Shirato S."/>
            <person name="Slamovits C.H."/>
            <person name="Spencer D.F."/>
            <person name="Suzuki S."/>
            <person name="Worden A.Z."/>
            <person name="Zauner S."/>
            <person name="Barry K."/>
            <person name="Bell C."/>
            <person name="Bharti A.K."/>
            <person name="Crow J.A."/>
            <person name="Grimwood J."/>
            <person name="Kramer R."/>
            <person name="Lindquist E."/>
            <person name="Lucas S."/>
            <person name="Salamov A."/>
            <person name="McFadden G.I."/>
            <person name="Lane C.E."/>
            <person name="Keeling P.J."/>
            <person name="Gray M.W."/>
            <person name="Grigoriev I.V."/>
            <person name="Archibald J.M."/>
        </authorList>
    </citation>
    <scope>NUCLEOTIDE SEQUENCE</scope>
    <source>
        <strain evidence="2 4">CCMP2712</strain>
    </source>
</reference>
<evidence type="ECO:0000313" key="4">
    <source>
        <dbReference type="Proteomes" id="UP000011087"/>
    </source>
</evidence>
<dbReference type="eggNOG" id="KOG1023">
    <property type="taxonomic scope" value="Eukaryota"/>
</dbReference>
<dbReference type="Pfam" id="PF00211">
    <property type="entry name" value="Guanylate_cyc"/>
    <property type="match status" value="1"/>
</dbReference>
<evidence type="ECO:0000313" key="3">
    <source>
        <dbReference type="EnsemblProtists" id="EKX52509"/>
    </source>
</evidence>
<dbReference type="EMBL" id="JH992972">
    <property type="protein sequence ID" value="EKX52509.1"/>
    <property type="molecule type" value="Genomic_DNA"/>
</dbReference>
<dbReference type="HOGENOM" id="CLU_001072_6_5_1"/>
<feature type="domain" description="Guanylate cyclase" evidence="1">
    <location>
        <begin position="1"/>
        <end position="135"/>
    </location>
</feature>
<dbReference type="Proteomes" id="UP000011087">
    <property type="component" value="Unassembled WGS sequence"/>
</dbReference>
<protein>
    <recommendedName>
        <fullName evidence="1">Guanylate cyclase domain-containing protein</fullName>
    </recommendedName>
</protein>
<dbReference type="KEGG" id="gtt:GUITHDRAFT_48176"/>
<dbReference type="OrthoDB" id="354346at2759"/>
<dbReference type="RefSeq" id="XP_005839489.1">
    <property type="nucleotide sequence ID" value="XM_005839432.1"/>
</dbReference>
<dbReference type="GO" id="GO:0070482">
    <property type="term" value="P:response to oxygen levels"/>
    <property type="evidence" value="ECO:0007669"/>
    <property type="project" value="TreeGrafter"/>
</dbReference>
<dbReference type="GeneID" id="17309187"/>
<dbReference type="InterPro" id="IPR029787">
    <property type="entry name" value="Nucleotide_cyclase"/>
</dbReference>
<dbReference type="GO" id="GO:0008074">
    <property type="term" value="C:guanylate cyclase complex, soluble"/>
    <property type="evidence" value="ECO:0007669"/>
    <property type="project" value="TreeGrafter"/>
</dbReference>
<dbReference type="PANTHER" id="PTHR45655">
    <property type="entry name" value="GUANYLATE CYCLASE SOLUBLE SUBUNIT BETA-2"/>
    <property type="match status" value="1"/>
</dbReference>
<dbReference type="AlphaFoldDB" id="L1JW03"/>
<dbReference type="GO" id="GO:0004383">
    <property type="term" value="F:guanylate cyclase activity"/>
    <property type="evidence" value="ECO:0007669"/>
    <property type="project" value="TreeGrafter"/>
</dbReference>
<feature type="non-terminal residue" evidence="2">
    <location>
        <position position="146"/>
    </location>
</feature>
<dbReference type="GO" id="GO:0019934">
    <property type="term" value="P:cGMP-mediated signaling"/>
    <property type="evidence" value="ECO:0007669"/>
    <property type="project" value="TreeGrafter"/>
</dbReference>
<keyword evidence="4" id="KW-1185">Reference proteome</keyword>